<keyword evidence="2" id="KW-1185">Reference proteome</keyword>
<accession>A0A5N5TJM2</accession>
<dbReference type="SUPFAM" id="SSF56496">
    <property type="entry name" value="Fibrinogen C-terminal domain-like"/>
    <property type="match status" value="1"/>
</dbReference>
<comment type="caution">
    <text evidence="1">The sequence shown here is derived from an EMBL/GenBank/DDBJ whole genome shotgun (WGS) entry which is preliminary data.</text>
</comment>
<dbReference type="InterPro" id="IPR036056">
    <property type="entry name" value="Fibrinogen-like_C"/>
</dbReference>
<protein>
    <submittedName>
        <fullName evidence="1">Uncharacterized protein</fullName>
    </submittedName>
</protein>
<gene>
    <name evidence="1" type="ORF">Anas_04075</name>
</gene>
<dbReference type="EMBL" id="SEYY01000855">
    <property type="protein sequence ID" value="KAB7506361.1"/>
    <property type="molecule type" value="Genomic_DNA"/>
</dbReference>
<evidence type="ECO:0000313" key="1">
    <source>
        <dbReference type="EMBL" id="KAB7506361.1"/>
    </source>
</evidence>
<dbReference type="Gene3D" id="3.90.215.10">
    <property type="entry name" value="Gamma Fibrinogen, chain A, domain 1"/>
    <property type="match status" value="1"/>
</dbReference>
<name>A0A5N5TJM2_9CRUS</name>
<organism evidence="1 2">
    <name type="scientific">Armadillidium nasatum</name>
    <dbReference type="NCBI Taxonomy" id="96803"/>
    <lineage>
        <taxon>Eukaryota</taxon>
        <taxon>Metazoa</taxon>
        <taxon>Ecdysozoa</taxon>
        <taxon>Arthropoda</taxon>
        <taxon>Crustacea</taxon>
        <taxon>Multicrustacea</taxon>
        <taxon>Malacostraca</taxon>
        <taxon>Eumalacostraca</taxon>
        <taxon>Peracarida</taxon>
        <taxon>Isopoda</taxon>
        <taxon>Oniscidea</taxon>
        <taxon>Crinocheta</taxon>
        <taxon>Armadillidiidae</taxon>
        <taxon>Armadillidium</taxon>
    </lineage>
</organism>
<dbReference type="AlphaFoldDB" id="A0A5N5TJM2"/>
<proteinExistence type="predicted"/>
<dbReference type="InterPro" id="IPR014716">
    <property type="entry name" value="Fibrinogen_a/b/g_C_1"/>
</dbReference>
<reference evidence="1 2" key="1">
    <citation type="journal article" date="2019" name="PLoS Biol.">
        <title>Sex chromosomes control vertical transmission of feminizing Wolbachia symbionts in an isopod.</title>
        <authorList>
            <person name="Becking T."/>
            <person name="Chebbi M.A."/>
            <person name="Giraud I."/>
            <person name="Moumen B."/>
            <person name="Laverre T."/>
            <person name="Caubet Y."/>
            <person name="Peccoud J."/>
            <person name="Gilbert C."/>
            <person name="Cordaux R."/>
        </authorList>
    </citation>
    <scope>NUCLEOTIDE SEQUENCE [LARGE SCALE GENOMIC DNA]</scope>
    <source>
        <strain evidence="1">ANa2</strain>
        <tissue evidence="1">Whole body excluding digestive tract and cuticle</tissue>
    </source>
</reference>
<dbReference type="Proteomes" id="UP000326759">
    <property type="component" value="Unassembled WGS sequence"/>
</dbReference>
<evidence type="ECO:0000313" key="2">
    <source>
        <dbReference type="Proteomes" id="UP000326759"/>
    </source>
</evidence>
<sequence>MFINLGIGFSSSYVSKVLSVRKRTNIRDSHLVENELISPKKKEKKTNIINCAENQKIGDNETGIRKIYPSKCCMKKTVKVFCDQETDGRCPNFYKVMVGAEIIPVLIRIN</sequence>